<dbReference type="InterPro" id="IPR011006">
    <property type="entry name" value="CheY-like_superfamily"/>
</dbReference>
<dbReference type="InterPro" id="IPR035965">
    <property type="entry name" value="PAS-like_dom_sf"/>
</dbReference>
<dbReference type="Proteomes" id="UP001596395">
    <property type="component" value="Unassembled WGS sequence"/>
</dbReference>
<evidence type="ECO:0000313" key="6">
    <source>
        <dbReference type="Proteomes" id="UP001596395"/>
    </source>
</evidence>
<dbReference type="InterPro" id="IPR050595">
    <property type="entry name" value="Bact_response_regulator"/>
</dbReference>
<keyword evidence="1 2" id="KW-0597">Phosphoprotein</keyword>
<dbReference type="SMART" id="SM00448">
    <property type="entry name" value="REC"/>
    <property type="match status" value="1"/>
</dbReference>
<evidence type="ECO:0000256" key="2">
    <source>
        <dbReference type="PROSITE-ProRule" id="PRU00169"/>
    </source>
</evidence>
<dbReference type="EMBL" id="JBHSXN010000001">
    <property type="protein sequence ID" value="MFC6952103.1"/>
    <property type="molecule type" value="Genomic_DNA"/>
</dbReference>
<reference evidence="5 6" key="1">
    <citation type="journal article" date="2019" name="Int. J. Syst. Evol. Microbiol.">
        <title>The Global Catalogue of Microorganisms (GCM) 10K type strain sequencing project: providing services to taxonomists for standard genome sequencing and annotation.</title>
        <authorList>
            <consortium name="The Broad Institute Genomics Platform"/>
            <consortium name="The Broad Institute Genome Sequencing Center for Infectious Disease"/>
            <person name="Wu L."/>
            <person name="Ma J."/>
        </authorList>
    </citation>
    <scope>NUCLEOTIDE SEQUENCE [LARGE SCALE GENOMIC DNA]</scope>
    <source>
        <strain evidence="5 6">GX26</strain>
    </source>
</reference>
<proteinExistence type="predicted"/>
<sequence length="279" mass="31358">MESPRSPAVSVLHVDDDDRILELVQTRLEREFDRLHVDTTTSVDDAIAALEDDVDCIVTDYRMPGDDGLDLLKRIRVADPHVPVVFFTGHGSEEIAAEAISAGVTDYLQKGADESTIALLGNRVLSLVDRRRADEAARDADRRVRQVYERINEAFLGLGREWEVTYVNDRAEELLDVTEDDVVGEEAWFVLPALDGEFREHVEAAREAQEPATFEYPAEDRWFEVAAYPSEDGVSVFLADTTDEHAAKRAVAALSKELDTANSQFRQLQSRLARPPRKF</sequence>
<dbReference type="PANTHER" id="PTHR44591">
    <property type="entry name" value="STRESS RESPONSE REGULATOR PROTEIN 1"/>
    <property type="match status" value="1"/>
</dbReference>
<dbReference type="PROSITE" id="PS50110">
    <property type="entry name" value="RESPONSE_REGULATORY"/>
    <property type="match status" value="1"/>
</dbReference>
<protein>
    <submittedName>
        <fullName evidence="5">Response regulator</fullName>
    </submittedName>
</protein>
<dbReference type="AlphaFoldDB" id="A0ABD5VB63"/>
<evidence type="ECO:0000313" key="5">
    <source>
        <dbReference type="EMBL" id="MFC6952103.1"/>
    </source>
</evidence>
<gene>
    <name evidence="5" type="ORF">ACFQGB_04435</name>
</gene>
<dbReference type="Pfam" id="PF00072">
    <property type="entry name" value="Response_reg"/>
    <property type="match status" value="1"/>
</dbReference>
<dbReference type="PROSITE" id="PS50112">
    <property type="entry name" value="PAS"/>
    <property type="match status" value="1"/>
</dbReference>
<dbReference type="Gene3D" id="3.30.450.20">
    <property type="entry name" value="PAS domain"/>
    <property type="match status" value="1"/>
</dbReference>
<dbReference type="InterPro" id="IPR000014">
    <property type="entry name" value="PAS"/>
</dbReference>
<dbReference type="PANTHER" id="PTHR44591:SF25">
    <property type="entry name" value="CHEMOTAXIS TWO-COMPONENT RESPONSE REGULATOR"/>
    <property type="match status" value="1"/>
</dbReference>
<evidence type="ECO:0000259" key="3">
    <source>
        <dbReference type="PROSITE" id="PS50110"/>
    </source>
</evidence>
<feature type="domain" description="Response regulatory" evidence="3">
    <location>
        <begin position="10"/>
        <end position="125"/>
    </location>
</feature>
<dbReference type="Pfam" id="PF08448">
    <property type="entry name" value="PAS_4"/>
    <property type="match status" value="1"/>
</dbReference>
<evidence type="ECO:0000256" key="1">
    <source>
        <dbReference type="ARBA" id="ARBA00022553"/>
    </source>
</evidence>
<accession>A0ABD5VB63</accession>
<feature type="modified residue" description="4-aspartylphosphate" evidence="2">
    <location>
        <position position="60"/>
    </location>
</feature>
<dbReference type="SMART" id="SM00091">
    <property type="entry name" value="PAS"/>
    <property type="match status" value="1"/>
</dbReference>
<organism evidence="5 6">
    <name type="scientific">Halorubellus litoreus</name>
    <dbReference type="NCBI Taxonomy" id="755308"/>
    <lineage>
        <taxon>Archaea</taxon>
        <taxon>Methanobacteriati</taxon>
        <taxon>Methanobacteriota</taxon>
        <taxon>Stenosarchaea group</taxon>
        <taxon>Halobacteria</taxon>
        <taxon>Halobacteriales</taxon>
        <taxon>Halorubellaceae</taxon>
        <taxon>Halorubellus</taxon>
    </lineage>
</organism>
<dbReference type="CDD" id="cd00156">
    <property type="entry name" value="REC"/>
    <property type="match status" value="1"/>
</dbReference>
<dbReference type="InterPro" id="IPR001789">
    <property type="entry name" value="Sig_transdc_resp-reg_receiver"/>
</dbReference>
<name>A0ABD5VB63_9EURY</name>
<dbReference type="Gene3D" id="3.40.50.2300">
    <property type="match status" value="1"/>
</dbReference>
<dbReference type="CDD" id="cd00130">
    <property type="entry name" value="PAS"/>
    <property type="match status" value="1"/>
</dbReference>
<dbReference type="RefSeq" id="WP_336349095.1">
    <property type="nucleotide sequence ID" value="NZ_JAZAQL010000001.1"/>
</dbReference>
<dbReference type="SUPFAM" id="SSF52172">
    <property type="entry name" value="CheY-like"/>
    <property type="match status" value="1"/>
</dbReference>
<feature type="domain" description="PAS" evidence="4">
    <location>
        <begin position="140"/>
        <end position="209"/>
    </location>
</feature>
<keyword evidence="6" id="KW-1185">Reference proteome</keyword>
<dbReference type="InterPro" id="IPR013656">
    <property type="entry name" value="PAS_4"/>
</dbReference>
<evidence type="ECO:0000259" key="4">
    <source>
        <dbReference type="PROSITE" id="PS50112"/>
    </source>
</evidence>
<dbReference type="SUPFAM" id="SSF55785">
    <property type="entry name" value="PYP-like sensor domain (PAS domain)"/>
    <property type="match status" value="1"/>
</dbReference>
<comment type="caution">
    <text evidence="5">The sequence shown here is derived from an EMBL/GenBank/DDBJ whole genome shotgun (WGS) entry which is preliminary data.</text>
</comment>